<dbReference type="PANTHER" id="PTHR37305">
    <property type="entry name" value="INTEGRAL MEMBRANE PROTEIN-RELATED"/>
    <property type="match status" value="1"/>
</dbReference>
<feature type="transmembrane region" description="Helical" evidence="1">
    <location>
        <begin position="208"/>
        <end position="231"/>
    </location>
</feature>
<keyword evidence="1" id="KW-0472">Membrane</keyword>
<dbReference type="Proteomes" id="UP000244727">
    <property type="component" value="Chromosome"/>
</dbReference>
<sequence length="279" mass="29545">MPETRDARHDAHGRTDWQTLLTVARFEGHNRLRITGVIAVLFALFGALYVWVGPQMTDAGFTEMLDAMPPALNELFGFETLDSIEGLLASEFYTLGWMVGVGGYLASAAAGSVAGEFGEGRLDTMLAGPVTRRSVLLGKFLALGVPIVALSVAVPILLSGTAFLFGDPLALDDLAVLHALSLPYLVCWAAIGLLVGVVVRRGRVAGRVALGAVFAAWLLEAVIVTTEYDALGGLSPMRYLDPPGVLVHGEIDLVGAGVLTVVAIVCLALAVFLFQRRDL</sequence>
<dbReference type="Pfam" id="PF12679">
    <property type="entry name" value="ABC2_membrane_2"/>
    <property type="match status" value="1"/>
</dbReference>
<keyword evidence="1" id="KW-1133">Transmembrane helix</keyword>
<gene>
    <name evidence="2" type="ORF">HARCEL1_00890</name>
</gene>
<dbReference type="EMBL" id="CP028858">
    <property type="protein sequence ID" value="AWB26375.1"/>
    <property type="molecule type" value="Genomic_DNA"/>
</dbReference>
<accession>A0A2R4WXV5</accession>
<dbReference type="GeneID" id="36511019"/>
<keyword evidence="1" id="KW-0812">Transmembrane</keyword>
<evidence type="ECO:0008006" key="4">
    <source>
        <dbReference type="Google" id="ProtNLM"/>
    </source>
</evidence>
<feature type="transmembrane region" description="Helical" evidence="1">
    <location>
        <begin position="95"/>
        <end position="115"/>
    </location>
</feature>
<keyword evidence="3" id="KW-1185">Reference proteome</keyword>
<dbReference type="PANTHER" id="PTHR37305:SF1">
    <property type="entry name" value="MEMBRANE PROTEIN"/>
    <property type="match status" value="1"/>
</dbReference>
<dbReference type="AlphaFoldDB" id="A0A2R4WXV5"/>
<dbReference type="GO" id="GO:0140359">
    <property type="term" value="F:ABC-type transporter activity"/>
    <property type="evidence" value="ECO:0007669"/>
    <property type="project" value="InterPro"/>
</dbReference>
<organism evidence="2 3">
    <name type="scientific">Halococcoides cellulosivorans</name>
    <dbReference type="NCBI Taxonomy" id="1679096"/>
    <lineage>
        <taxon>Archaea</taxon>
        <taxon>Methanobacteriati</taxon>
        <taxon>Methanobacteriota</taxon>
        <taxon>Stenosarchaea group</taxon>
        <taxon>Halobacteria</taxon>
        <taxon>Halobacteriales</taxon>
        <taxon>Haloarculaceae</taxon>
        <taxon>Halococcoides</taxon>
    </lineage>
</organism>
<dbReference type="KEGG" id="harc:HARCEL1_00890"/>
<feature type="transmembrane region" description="Helical" evidence="1">
    <location>
        <begin position="251"/>
        <end position="274"/>
    </location>
</feature>
<evidence type="ECO:0000313" key="3">
    <source>
        <dbReference type="Proteomes" id="UP000244727"/>
    </source>
</evidence>
<protein>
    <recommendedName>
        <fullName evidence="4">ABC transporter permease</fullName>
    </recommendedName>
</protein>
<dbReference type="RefSeq" id="WP_108380744.1">
    <property type="nucleotide sequence ID" value="NZ_CP028858.1"/>
</dbReference>
<feature type="transmembrane region" description="Helical" evidence="1">
    <location>
        <begin position="34"/>
        <end position="52"/>
    </location>
</feature>
<evidence type="ECO:0000313" key="2">
    <source>
        <dbReference type="EMBL" id="AWB26375.1"/>
    </source>
</evidence>
<reference evidence="2 3" key="1">
    <citation type="submission" date="2018-04" db="EMBL/GenBank/DDBJ databases">
        <title>Halococcoides cellulosivorans gen. nov., sp. nov., an extremely halophilic cellulose-utilizing haloarchaeon from hypersaline lakes.</title>
        <authorList>
            <person name="Sorokin D.Y."/>
            <person name="Toshchakov S.V."/>
            <person name="Samarov N.I."/>
            <person name="Korzhenkov A."/>
            <person name="Kublanov I.V."/>
        </authorList>
    </citation>
    <scope>NUCLEOTIDE SEQUENCE [LARGE SCALE GENOMIC DNA]</scope>
    <source>
        <strain evidence="2 3">HArcel1</strain>
    </source>
</reference>
<proteinExistence type="predicted"/>
<feature type="transmembrane region" description="Helical" evidence="1">
    <location>
        <begin position="136"/>
        <end position="165"/>
    </location>
</feature>
<name>A0A2R4WXV5_9EURY</name>
<evidence type="ECO:0000256" key="1">
    <source>
        <dbReference type="SAM" id="Phobius"/>
    </source>
</evidence>
<feature type="transmembrane region" description="Helical" evidence="1">
    <location>
        <begin position="177"/>
        <end position="199"/>
    </location>
</feature>
<dbReference type="GO" id="GO:0005886">
    <property type="term" value="C:plasma membrane"/>
    <property type="evidence" value="ECO:0007669"/>
    <property type="project" value="UniProtKB-SubCell"/>
</dbReference>